<evidence type="ECO:0000256" key="6">
    <source>
        <dbReference type="ARBA" id="ARBA00023136"/>
    </source>
</evidence>
<dbReference type="InterPro" id="IPR000515">
    <property type="entry name" value="MetI-like"/>
</dbReference>
<comment type="subcellular location">
    <subcellularLocation>
        <location evidence="1 7">Cell membrane</location>
        <topology evidence="1 7">Multi-pass membrane protein</topology>
    </subcellularLocation>
</comment>
<comment type="caution">
    <text evidence="9">The sequence shown here is derived from an EMBL/GenBank/DDBJ whole genome shotgun (WGS) entry which is preliminary data.</text>
</comment>
<keyword evidence="3" id="KW-1003">Cell membrane</keyword>
<dbReference type="EMBL" id="JBHRZH010000036">
    <property type="protein sequence ID" value="MFC3764927.1"/>
    <property type="molecule type" value="Genomic_DNA"/>
</dbReference>
<evidence type="ECO:0000259" key="8">
    <source>
        <dbReference type="PROSITE" id="PS50928"/>
    </source>
</evidence>
<evidence type="ECO:0000313" key="10">
    <source>
        <dbReference type="Proteomes" id="UP001595699"/>
    </source>
</evidence>
<feature type="transmembrane region" description="Helical" evidence="7">
    <location>
        <begin position="250"/>
        <end position="271"/>
    </location>
</feature>
<dbReference type="SUPFAM" id="SSF161098">
    <property type="entry name" value="MetI-like"/>
    <property type="match status" value="1"/>
</dbReference>
<accession>A0ABV7YIQ1</accession>
<dbReference type="Pfam" id="PF00528">
    <property type="entry name" value="BPD_transp_1"/>
    <property type="match status" value="1"/>
</dbReference>
<dbReference type="Proteomes" id="UP001595699">
    <property type="component" value="Unassembled WGS sequence"/>
</dbReference>
<keyword evidence="5 7" id="KW-1133">Transmembrane helix</keyword>
<dbReference type="CDD" id="cd06261">
    <property type="entry name" value="TM_PBP2"/>
    <property type="match status" value="1"/>
</dbReference>
<dbReference type="InterPro" id="IPR050901">
    <property type="entry name" value="BP-dep_ABC_trans_perm"/>
</dbReference>
<evidence type="ECO:0000256" key="3">
    <source>
        <dbReference type="ARBA" id="ARBA00022475"/>
    </source>
</evidence>
<dbReference type="RefSeq" id="WP_205119345.1">
    <property type="nucleotide sequence ID" value="NZ_JAFBCM010000001.1"/>
</dbReference>
<evidence type="ECO:0000256" key="1">
    <source>
        <dbReference type="ARBA" id="ARBA00004651"/>
    </source>
</evidence>
<comment type="similarity">
    <text evidence="7">Belongs to the binding-protein-dependent transport system permease family.</text>
</comment>
<feature type="transmembrane region" description="Helical" evidence="7">
    <location>
        <begin position="119"/>
        <end position="140"/>
    </location>
</feature>
<dbReference type="PANTHER" id="PTHR32243:SF18">
    <property type="entry name" value="INNER MEMBRANE ABC TRANSPORTER PERMEASE PROTEIN YCJP"/>
    <property type="match status" value="1"/>
</dbReference>
<keyword evidence="6 7" id="KW-0472">Membrane</keyword>
<feature type="transmembrane region" description="Helical" evidence="7">
    <location>
        <begin position="20"/>
        <end position="41"/>
    </location>
</feature>
<keyword evidence="4 7" id="KW-0812">Transmembrane</keyword>
<keyword evidence="2 7" id="KW-0813">Transport</keyword>
<feature type="domain" description="ABC transmembrane type-1" evidence="8">
    <location>
        <begin position="81"/>
        <end position="271"/>
    </location>
</feature>
<gene>
    <name evidence="9" type="ORF">ACFOUW_29095</name>
</gene>
<keyword evidence="10" id="KW-1185">Reference proteome</keyword>
<evidence type="ECO:0000256" key="5">
    <source>
        <dbReference type="ARBA" id="ARBA00022989"/>
    </source>
</evidence>
<evidence type="ECO:0000313" key="9">
    <source>
        <dbReference type="EMBL" id="MFC3764927.1"/>
    </source>
</evidence>
<dbReference type="Gene3D" id="1.10.3720.10">
    <property type="entry name" value="MetI-like"/>
    <property type="match status" value="1"/>
</dbReference>
<dbReference type="PANTHER" id="PTHR32243">
    <property type="entry name" value="MALTOSE TRANSPORT SYSTEM PERMEASE-RELATED"/>
    <property type="match status" value="1"/>
</dbReference>
<feature type="transmembrane region" description="Helical" evidence="7">
    <location>
        <begin position="80"/>
        <end position="107"/>
    </location>
</feature>
<sequence>MSAVSIPASPLERGTKKARVIVWIVLAVGLVWTLVPLLWMFTSSFKNDQDVTSADPKVLFAPTLDNYTGLFTGANNLTPYLWHSIVAAGLSAFLAVAIGALAGYGLARTQMRGKKHLSFWIISTRMAPIAAVVLPLFLIFRQLGLIDSIPGLVLAYLTFDLPFAIWLMSAFFADLPPSLEESALVAGCSRWQAFWQVILPLTKSGLVTTFVLCLVFAWNDYAFALVFSGPNSQTLPIAASQLVTQTGIDWGQLCAIGTFVVVPMMLAGLAVRRWLVTGLTLGAVTGE</sequence>
<proteinExistence type="inferred from homology"/>
<reference evidence="10" key="1">
    <citation type="journal article" date="2019" name="Int. J. Syst. Evol. Microbiol.">
        <title>The Global Catalogue of Microorganisms (GCM) 10K type strain sequencing project: providing services to taxonomists for standard genome sequencing and annotation.</title>
        <authorList>
            <consortium name="The Broad Institute Genomics Platform"/>
            <consortium name="The Broad Institute Genome Sequencing Center for Infectious Disease"/>
            <person name="Wu L."/>
            <person name="Ma J."/>
        </authorList>
    </citation>
    <scope>NUCLEOTIDE SEQUENCE [LARGE SCALE GENOMIC DNA]</scope>
    <source>
        <strain evidence="10">CGMCC 4.7241</strain>
    </source>
</reference>
<dbReference type="InterPro" id="IPR035906">
    <property type="entry name" value="MetI-like_sf"/>
</dbReference>
<feature type="transmembrane region" description="Helical" evidence="7">
    <location>
        <begin position="194"/>
        <end position="218"/>
    </location>
</feature>
<evidence type="ECO:0000256" key="4">
    <source>
        <dbReference type="ARBA" id="ARBA00022692"/>
    </source>
</evidence>
<evidence type="ECO:0000256" key="7">
    <source>
        <dbReference type="RuleBase" id="RU363032"/>
    </source>
</evidence>
<feature type="transmembrane region" description="Helical" evidence="7">
    <location>
        <begin position="152"/>
        <end position="173"/>
    </location>
</feature>
<dbReference type="PROSITE" id="PS50928">
    <property type="entry name" value="ABC_TM1"/>
    <property type="match status" value="1"/>
</dbReference>
<name>A0ABV7YIQ1_9ACTN</name>
<protein>
    <submittedName>
        <fullName evidence="9">Carbohydrate ABC transporter permease</fullName>
    </submittedName>
</protein>
<evidence type="ECO:0000256" key="2">
    <source>
        <dbReference type="ARBA" id="ARBA00022448"/>
    </source>
</evidence>
<organism evidence="9 10">
    <name type="scientific">Tenggerimyces flavus</name>
    <dbReference type="NCBI Taxonomy" id="1708749"/>
    <lineage>
        <taxon>Bacteria</taxon>
        <taxon>Bacillati</taxon>
        <taxon>Actinomycetota</taxon>
        <taxon>Actinomycetes</taxon>
        <taxon>Propionibacteriales</taxon>
        <taxon>Nocardioidaceae</taxon>
        <taxon>Tenggerimyces</taxon>
    </lineage>
</organism>